<dbReference type="SUPFAM" id="SSF52058">
    <property type="entry name" value="L domain-like"/>
    <property type="match status" value="1"/>
</dbReference>
<evidence type="ECO:0000259" key="5">
    <source>
        <dbReference type="PROSITE" id="PS50104"/>
    </source>
</evidence>
<dbReference type="Gene3D" id="3.40.50.10140">
    <property type="entry name" value="Toll/interleukin-1 receptor homology (TIR) domain"/>
    <property type="match status" value="1"/>
</dbReference>
<dbReference type="Pfam" id="PF00931">
    <property type="entry name" value="NB-ARC"/>
    <property type="match status" value="1"/>
</dbReference>
<sequence>MASSSSNPRKSYHVFLSFRGPDVRNYFLGHLYTALDGAGINTYKDDEELRKGERISTELVKAIQESHIAIVVFSKNYASSTWCLEELAEIMEHKEQGDLMVFPVFYKVDPREVRTPREGYLEAMAKHEGKFGKDSEGVRRWKNALSEAGSLSGWHFTDGYEAGLIQHIVKEISTQLDRVPLDVAKYPVGIDSRVQRLRTILNLRSKDDVLMVGLWGQGGVGKTTLAKAIYNAVFREFQGSSFSERVRENSKSPNGMVALQEKLLSEVLLGKTFTVYSVARGSCLIQDRLHNKKVLIILDDVDDAWQLDALAGNCQWFGNGSRIIITTRDKHILVSHGVNRDHMYEVEALDNSAALELFRKHAFQGNQEIEISSKLVDRVLHYAEGLPLALEVLGSSLRGRGENEWKNTLQKLAKSPDKKINDVLKVSYDGLENYAKEIFLDIACFFKGRDAEYIKKVLDSCDFHTIIGLSILIERSLIREEQGTLQMHDLIQSMGMDIVKEECRDDPEKRSRLWLYDDVLDVLLGDVGTDSIKAIVLKLPKPKVKYIGPNAFTNMRKLRLLILQNVVNSFSGPIHLPNELRWFEWPQCASIPEFRDGPKKLVGLDLSNTNIAGVLKQFKCFVKLKFVNLSMCPSLVCMPDLSCTPTLEELDLSGCENLERAHESVAYHGKLRKLDLGGCPKLQRFPDIPNKNKSLREVYLQRTSIEELPASIGNLVSLEEMHLSHCEKPTILPSSIYRLQNLLNLRLNGCSKLIKFPKVEEDSSDPHTKTGFPMLSQLDLDRCHLPEVEFLENFSCFPCLESLYLSGNNFTNVPTCEKLYYLEHLYISHCEQLQEIPKVPGQLRELKATSCESLSRIPSNIFDVEIVELCSCLELVRNGLSVNDWFKLEEKFHGKTHHQVVLPGGEMPKWLLPNKEGYISFTASKDLYKKFLGVVFCIVFRTEGKGVCNFRLDASVNGRQGMDYGDILNSPNLDHVCLGYWKTKDIWRVDDFGPHDSSHFHVSIRVYRDLDKRVIVKKCGFRLICKPLKNDLEVLLQDDQLLDSALLYEVGYEDSQTSLDKEGSSETKDLQDIQTGTEEDSSSELVHEGWNIAAFSIENHRYSSINPSYRNVRPGGEMPKEFVLVGDSTISFMASQDLYDKLLGLVLCVVFGVEDGKKEVSFDIVPHVNGQRRNVLAGTPGSFDSDHTWIQYLIPNVLWGALEGAVDFAHFEESYLRFNLAVRVSGGTVKKLGYLLSCRRLEDDLKVVLEDKQLMDPASLCEEFDLEDFHWASSKYLRKFHIFPRGRD</sequence>
<dbReference type="SUPFAM" id="SSF52200">
    <property type="entry name" value="Toll/Interleukin receptor TIR domain"/>
    <property type="match status" value="1"/>
</dbReference>
<dbReference type="Gene3D" id="3.40.50.300">
    <property type="entry name" value="P-loop containing nucleotide triphosphate hydrolases"/>
    <property type="match status" value="1"/>
</dbReference>
<dbReference type="InterPro" id="IPR044974">
    <property type="entry name" value="Disease_R_plants"/>
</dbReference>
<keyword evidence="6" id="KW-1185">Reference proteome</keyword>
<dbReference type="Pfam" id="PF23282">
    <property type="entry name" value="WHD_ROQ1"/>
    <property type="match status" value="1"/>
</dbReference>
<reference evidence="7" key="2">
    <citation type="submission" date="2025-08" db="UniProtKB">
        <authorList>
            <consortium name="RefSeq"/>
        </authorList>
    </citation>
    <scope>IDENTIFICATION</scope>
    <source>
        <tissue evidence="7">Leaf</tissue>
    </source>
</reference>
<dbReference type="PROSITE" id="PS50104">
    <property type="entry name" value="TIR"/>
    <property type="match status" value="1"/>
</dbReference>
<dbReference type="PROSITE" id="PS51450">
    <property type="entry name" value="LRR"/>
    <property type="match status" value="1"/>
</dbReference>
<dbReference type="PANTHER" id="PTHR11017">
    <property type="entry name" value="LEUCINE-RICH REPEAT-CONTAINING PROTEIN"/>
    <property type="match status" value="1"/>
</dbReference>
<protein>
    <submittedName>
        <fullName evidence="7">TMV resistance protein N-like</fullName>
    </submittedName>
</protein>
<evidence type="ECO:0000313" key="7">
    <source>
        <dbReference type="RefSeq" id="XP_048141355.1"/>
    </source>
</evidence>
<accession>A0ABM3HXM7</accession>
<feature type="domain" description="TIR" evidence="5">
    <location>
        <begin position="10"/>
        <end position="176"/>
    </location>
</feature>
<dbReference type="Proteomes" id="UP000827889">
    <property type="component" value="Chromosome 1"/>
</dbReference>
<evidence type="ECO:0000256" key="3">
    <source>
        <dbReference type="ARBA" id="ARBA00022821"/>
    </source>
</evidence>
<dbReference type="InterPro" id="IPR042197">
    <property type="entry name" value="Apaf_helical"/>
</dbReference>
<evidence type="ECO:0000256" key="1">
    <source>
        <dbReference type="ARBA" id="ARBA00022614"/>
    </source>
</evidence>
<dbReference type="InterPro" id="IPR001611">
    <property type="entry name" value="Leu-rich_rpt"/>
</dbReference>
<dbReference type="InterPro" id="IPR058546">
    <property type="entry name" value="RPS4B/Roq1-like_LRR"/>
</dbReference>
<keyword evidence="3" id="KW-0611">Plant defense</keyword>
<gene>
    <name evidence="7" type="primary">LOC125316610</name>
</gene>
<proteinExistence type="predicted"/>
<dbReference type="Gene3D" id="3.80.10.10">
    <property type="entry name" value="Ribonuclease Inhibitor"/>
    <property type="match status" value="2"/>
</dbReference>
<reference evidence="6" key="1">
    <citation type="submission" date="2025-05" db="UniProtKB">
        <authorList>
            <consortium name="RefSeq"/>
        </authorList>
    </citation>
    <scope>NUCLEOTIDE SEQUENCE [LARGE SCALE GENOMIC DNA]</scope>
</reference>
<dbReference type="SUPFAM" id="SSF52540">
    <property type="entry name" value="P-loop containing nucleoside triphosphate hydrolases"/>
    <property type="match status" value="1"/>
</dbReference>
<dbReference type="InterPro" id="IPR036390">
    <property type="entry name" value="WH_DNA-bd_sf"/>
</dbReference>
<dbReference type="InterPro" id="IPR000157">
    <property type="entry name" value="TIR_dom"/>
</dbReference>
<dbReference type="RefSeq" id="XP_048141355.1">
    <property type="nucleotide sequence ID" value="XM_048285398.1"/>
</dbReference>
<dbReference type="InterPro" id="IPR002182">
    <property type="entry name" value="NB-ARC"/>
</dbReference>
<dbReference type="InterPro" id="IPR035897">
    <property type="entry name" value="Toll_tir_struct_dom_sf"/>
</dbReference>
<evidence type="ECO:0000256" key="4">
    <source>
        <dbReference type="SAM" id="MobiDB-lite"/>
    </source>
</evidence>
<dbReference type="Gene3D" id="1.10.8.430">
    <property type="entry name" value="Helical domain of apoptotic protease-activating factors"/>
    <property type="match status" value="1"/>
</dbReference>
<feature type="compositionally biased region" description="Basic and acidic residues" evidence="4">
    <location>
        <begin position="1059"/>
        <end position="1071"/>
    </location>
</feature>
<dbReference type="GeneID" id="125316610"/>
<keyword evidence="2" id="KW-0677">Repeat</keyword>
<dbReference type="InterPro" id="IPR027417">
    <property type="entry name" value="P-loop_NTPase"/>
</dbReference>
<dbReference type="SUPFAM" id="SSF46785">
    <property type="entry name" value="Winged helix' DNA-binding domain"/>
    <property type="match status" value="1"/>
</dbReference>
<dbReference type="PANTHER" id="PTHR11017:SF292">
    <property type="entry name" value="AAA+ ATPASE DOMAIN-CONTAINING PROTEIN"/>
    <property type="match status" value="1"/>
</dbReference>
<dbReference type="PRINTS" id="PR00364">
    <property type="entry name" value="DISEASERSIST"/>
</dbReference>
<dbReference type="Pfam" id="PF23286">
    <property type="entry name" value="LRR_13"/>
    <property type="match status" value="1"/>
</dbReference>
<evidence type="ECO:0000256" key="2">
    <source>
        <dbReference type="ARBA" id="ARBA00022737"/>
    </source>
</evidence>
<dbReference type="InterPro" id="IPR032675">
    <property type="entry name" value="LRR_dom_sf"/>
</dbReference>
<organism evidence="6 7">
    <name type="scientific">Rhodamnia argentea</name>
    <dbReference type="NCBI Taxonomy" id="178133"/>
    <lineage>
        <taxon>Eukaryota</taxon>
        <taxon>Viridiplantae</taxon>
        <taxon>Streptophyta</taxon>
        <taxon>Embryophyta</taxon>
        <taxon>Tracheophyta</taxon>
        <taxon>Spermatophyta</taxon>
        <taxon>Magnoliopsida</taxon>
        <taxon>eudicotyledons</taxon>
        <taxon>Gunneridae</taxon>
        <taxon>Pentapetalae</taxon>
        <taxon>rosids</taxon>
        <taxon>malvids</taxon>
        <taxon>Myrtales</taxon>
        <taxon>Myrtaceae</taxon>
        <taxon>Myrtoideae</taxon>
        <taxon>Myrteae</taxon>
        <taxon>Australasian group</taxon>
        <taxon>Rhodamnia</taxon>
    </lineage>
</organism>
<feature type="region of interest" description="Disordered" evidence="4">
    <location>
        <begin position="1057"/>
        <end position="1083"/>
    </location>
</feature>
<dbReference type="Pfam" id="PF01582">
    <property type="entry name" value="TIR"/>
    <property type="match status" value="1"/>
</dbReference>
<name>A0ABM3HXM7_9MYRT</name>
<dbReference type="InterPro" id="IPR058192">
    <property type="entry name" value="WHD_ROQ1-like"/>
</dbReference>
<dbReference type="SMART" id="SM00255">
    <property type="entry name" value="TIR"/>
    <property type="match status" value="1"/>
</dbReference>
<keyword evidence="1" id="KW-0433">Leucine-rich repeat</keyword>
<evidence type="ECO:0000313" key="6">
    <source>
        <dbReference type="Proteomes" id="UP000827889"/>
    </source>
</evidence>